<evidence type="ECO:0000256" key="3">
    <source>
        <dbReference type="ARBA" id="ARBA00022516"/>
    </source>
</evidence>
<comment type="pathway">
    <text evidence="10">Lipid metabolism; phospholipid metabolism.</text>
</comment>
<dbReference type="HAMAP" id="MF_00019">
    <property type="entry name" value="PlsX"/>
    <property type="match status" value="1"/>
</dbReference>
<reference evidence="11 12" key="1">
    <citation type="submission" date="2017-09" db="EMBL/GenBank/DDBJ databases">
        <title>Complete genome sequence of Verrucomicrobial strain HZ-65, isolated from freshwater.</title>
        <authorList>
            <person name="Choi A."/>
        </authorList>
    </citation>
    <scope>NUCLEOTIDE SEQUENCE [LARGE SCALE GENOMIC DNA]</scope>
    <source>
        <strain evidence="11 12">HZ-65</strain>
    </source>
</reference>
<dbReference type="PIRSF" id="PIRSF002465">
    <property type="entry name" value="Phsphlp_syn_PlsX"/>
    <property type="match status" value="1"/>
</dbReference>
<dbReference type="Gene3D" id="3.40.718.10">
    <property type="entry name" value="Isopropylmalate Dehydrogenase"/>
    <property type="match status" value="1"/>
</dbReference>
<comment type="catalytic activity">
    <reaction evidence="1 10">
        <text>a fatty acyl-[ACP] + phosphate = an acyl phosphate + holo-[ACP]</text>
        <dbReference type="Rhea" id="RHEA:42292"/>
        <dbReference type="Rhea" id="RHEA-COMP:9685"/>
        <dbReference type="Rhea" id="RHEA-COMP:14125"/>
        <dbReference type="ChEBI" id="CHEBI:43474"/>
        <dbReference type="ChEBI" id="CHEBI:59918"/>
        <dbReference type="ChEBI" id="CHEBI:64479"/>
        <dbReference type="ChEBI" id="CHEBI:138651"/>
        <dbReference type="EC" id="2.3.1.274"/>
    </reaction>
</comment>
<accession>A0A290Q6V7</accession>
<organism evidence="11 12">
    <name type="scientific">Nibricoccus aquaticus</name>
    <dbReference type="NCBI Taxonomy" id="2576891"/>
    <lineage>
        <taxon>Bacteria</taxon>
        <taxon>Pseudomonadati</taxon>
        <taxon>Verrucomicrobiota</taxon>
        <taxon>Opitutia</taxon>
        <taxon>Opitutales</taxon>
        <taxon>Opitutaceae</taxon>
        <taxon>Nibricoccus</taxon>
    </lineage>
</organism>
<dbReference type="OrthoDB" id="9806408at2"/>
<dbReference type="SUPFAM" id="SSF53659">
    <property type="entry name" value="Isocitrate/Isopropylmalate dehydrogenase-like"/>
    <property type="match status" value="1"/>
</dbReference>
<evidence type="ECO:0000256" key="6">
    <source>
        <dbReference type="ARBA" id="ARBA00023209"/>
    </source>
</evidence>
<keyword evidence="12" id="KW-1185">Reference proteome</keyword>
<dbReference type="Proteomes" id="UP000217265">
    <property type="component" value="Chromosome"/>
</dbReference>
<comment type="similarity">
    <text evidence="10">Belongs to the PlsX family.</text>
</comment>
<keyword evidence="7 10" id="KW-1208">Phospholipid metabolism</keyword>
<dbReference type="GO" id="GO:0005737">
    <property type="term" value="C:cytoplasm"/>
    <property type="evidence" value="ECO:0007669"/>
    <property type="project" value="UniProtKB-SubCell"/>
</dbReference>
<dbReference type="KEGG" id="vbh:CMV30_02445"/>
<evidence type="ECO:0000256" key="7">
    <source>
        <dbReference type="ARBA" id="ARBA00023264"/>
    </source>
</evidence>
<dbReference type="RefSeq" id="WP_096054545.1">
    <property type="nucleotide sequence ID" value="NZ_CP023344.1"/>
</dbReference>
<evidence type="ECO:0000256" key="8">
    <source>
        <dbReference type="ARBA" id="ARBA00024069"/>
    </source>
</evidence>
<evidence type="ECO:0000313" key="11">
    <source>
        <dbReference type="EMBL" id="ATC62910.1"/>
    </source>
</evidence>
<evidence type="ECO:0000256" key="10">
    <source>
        <dbReference type="HAMAP-Rule" id="MF_00019"/>
    </source>
</evidence>
<comment type="subcellular location">
    <subcellularLocation>
        <location evidence="10">Cytoplasm</location>
    </subcellularLocation>
    <text evidence="10">Associated with the membrane possibly through PlsY.</text>
</comment>
<evidence type="ECO:0000256" key="2">
    <source>
        <dbReference type="ARBA" id="ARBA00022490"/>
    </source>
</evidence>
<dbReference type="InterPro" id="IPR003664">
    <property type="entry name" value="FA_synthesis"/>
</dbReference>
<dbReference type="GO" id="GO:0008654">
    <property type="term" value="P:phospholipid biosynthetic process"/>
    <property type="evidence" value="ECO:0007669"/>
    <property type="project" value="UniProtKB-KW"/>
</dbReference>
<dbReference type="PANTHER" id="PTHR30100">
    <property type="entry name" value="FATTY ACID/PHOSPHOLIPID SYNTHESIS PROTEIN PLSX"/>
    <property type="match status" value="1"/>
</dbReference>
<keyword evidence="4 10" id="KW-0808">Transferase</keyword>
<evidence type="ECO:0000313" key="12">
    <source>
        <dbReference type="Proteomes" id="UP000217265"/>
    </source>
</evidence>
<dbReference type="InterPro" id="IPR012281">
    <property type="entry name" value="Phospholipid_synth_PlsX-like"/>
</dbReference>
<keyword evidence="6 10" id="KW-0594">Phospholipid biosynthesis</keyword>
<keyword evidence="2 10" id="KW-0963">Cytoplasm</keyword>
<comment type="subunit">
    <text evidence="9 10">Homodimer. Probably interacts with PlsY.</text>
</comment>
<dbReference type="GO" id="GO:0006633">
    <property type="term" value="P:fatty acid biosynthetic process"/>
    <property type="evidence" value="ECO:0007669"/>
    <property type="project" value="UniProtKB-UniRule"/>
</dbReference>
<evidence type="ECO:0000256" key="4">
    <source>
        <dbReference type="ARBA" id="ARBA00022679"/>
    </source>
</evidence>
<dbReference type="EC" id="2.3.1.274" evidence="8 10"/>
<dbReference type="EMBL" id="CP023344">
    <property type="protein sequence ID" value="ATC62910.1"/>
    <property type="molecule type" value="Genomic_DNA"/>
</dbReference>
<protein>
    <recommendedName>
        <fullName evidence="8 10">Phosphate acyltransferase</fullName>
        <ecNumber evidence="8 10">2.3.1.274</ecNumber>
    </recommendedName>
    <alternativeName>
        <fullName evidence="10">Acyl-ACP phosphotransacylase</fullName>
    </alternativeName>
    <alternativeName>
        <fullName evidence="10">Acyl-[acyl-carrier-protein]--phosphate acyltransferase</fullName>
    </alternativeName>
    <alternativeName>
        <fullName evidence="10">Phosphate-acyl-ACP acyltransferase</fullName>
    </alternativeName>
</protein>
<dbReference type="GO" id="GO:0043811">
    <property type="term" value="F:phosphate:acyl-[acyl carrier protein] acyltransferase activity"/>
    <property type="evidence" value="ECO:0007669"/>
    <property type="project" value="UniProtKB-UniRule"/>
</dbReference>
<keyword evidence="11" id="KW-0012">Acyltransferase</keyword>
<dbReference type="AlphaFoldDB" id="A0A290Q6V7"/>
<comment type="function">
    <text evidence="10">Catalyzes the reversible formation of acyl-phosphate (acyl-PO(4)) from acyl-[acyl-carrier-protein] (acyl-ACP). This enzyme utilizes acyl-ACP as fatty acyl donor, but not acyl-CoA.</text>
</comment>
<evidence type="ECO:0000256" key="5">
    <source>
        <dbReference type="ARBA" id="ARBA00023098"/>
    </source>
</evidence>
<keyword evidence="3 10" id="KW-0444">Lipid biosynthesis</keyword>
<dbReference type="PANTHER" id="PTHR30100:SF1">
    <property type="entry name" value="PHOSPHATE ACYLTRANSFERASE"/>
    <property type="match status" value="1"/>
</dbReference>
<keyword evidence="5 10" id="KW-0443">Lipid metabolism</keyword>
<dbReference type="NCBIfam" id="TIGR00182">
    <property type="entry name" value="plsX"/>
    <property type="match status" value="1"/>
</dbReference>
<name>A0A290Q6V7_9BACT</name>
<dbReference type="Pfam" id="PF02504">
    <property type="entry name" value="FA_synthesis"/>
    <property type="match status" value="1"/>
</dbReference>
<proteinExistence type="inferred from homology"/>
<dbReference type="UniPathway" id="UPA00085"/>
<evidence type="ECO:0000256" key="1">
    <source>
        <dbReference type="ARBA" id="ARBA00001232"/>
    </source>
</evidence>
<gene>
    <name evidence="10" type="primary">plsX</name>
    <name evidence="11" type="ORF">CMV30_02445</name>
</gene>
<sequence length="351" mass="37156">MGTSNGAKSRIAVDAMGSDLGPAEIVAAAKLALGEFRDLSPITLVGNEAVLKPLVAEAGLSGNENVSIFHASEVITMDDKPLMAIKRKKDASMIRAIELVKAGEAGAAVSCGNTGCLVGAGILKLRTLDGIDRAALAPVIPRANGHFILIDAGANPEAKPDHLVHNAILGTHFCRMELGVEKPRVGLLTIGTEEGKGNALIAETHESLKRIGDLINYVGPVEGFQVFCDEVDVVVCDGFVGNICLKSWESLAKFFSNELKSQLKANPVRMAGAVLAKGAFNALRNRIKPERYGGAPLLGLRGNLIKAHGSANRQALKNAFHDASEMIKIDLNHRIEADIARANEAIQRVVV</sequence>
<evidence type="ECO:0000256" key="9">
    <source>
        <dbReference type="ARBA" id="ARBA00046608"/>
    </source>
</evidence>